<comment type="caution">
    <text evidence="3">The sequence shown here is derived from an EMBL/GenBank/DDBJ whole genome shotgun (WGS) entry which is preliminary data.</text>
</comment>
<feature type="non-terminal residue" evidence="3">
    <location>
        <position position="331"/>
    </location>
</feature>
<keyword evidence="2" id="KW-0677">Repeat</keyword>
<protein>
    <recommendedName>
        <fullName evidence="5">Galactose oxidase</fullName>
    </recommendedName>
</protein>
<dbReference type="SUPFAM" id="SSF50965">
    <property type="entry name" value="Galactose oxidase, central domain"/>
    <property type="match status" value="1"/>
</dbReference>
<dbReference type="PANTHER" id="PTHR46093">
    <property type="entry name" value="ACYL-COA-BINDING DOMAIN-CONTAINING PROTEIN 5"/>
    <property type="match status" value="1"/>
</dbReference>
<evidence type="ECO:0008006" key="5">
    <source>
        <dbReference type="Google" id="ProtNLM"/>
    </source>
</evidence>
<dbReference type="Pfam" id="PF24681">
    <property type="entry name" value="Kelch_KLHDC2_KLHL20_DRC7"/>
    <property type="match status" value="1"/>
</dbReference>
<evidence type="ECO:0000256" key="2">
    <source>
        <dbReference type="ARBA" id="ARBA00022737"/>
    </source>
</evidence>
<sequence>YVRFGDKFYVVGGGLIREVEERGFFTTPKGTIGDGQFAVLDLSVSWSATTPAWKKLPNGPKTNGAPVAMNREGTKLINFMIPGNSSADPFAQIFDIASNTWTTSKIRVPSPNRNGLRAITNPETGLTYIAGGYEADDKFDQMYVYHWDIDDLTKIPMGSAALVNTQHYRAVWWTTKKRILYFGGFASGAFAKADVYEFDPSNESWGALITTGEGPGARSDMCMAISEDGTKLVIFGGRYYDKWDQAILGHLFVLDLTTMVWTRAQDYATPRTYAACAIADNTFISWGGTDTSTTVNAPVIIYDLKRNKYLSQFKGPDPDKDVDPLMKNAPT</sequence>
<gene>
    <name evidence="3" type="ORF">BGZ95_007362</name>
</gene>
<dbReference type="EMBL" id="JAAAIL010003582">
    <property type="protein sequence ID" value="KAG0249933.1"/>
    <property type="molecule type" value="Genomic_DNA"/>
</dbReference>
<name>A0AAD4H0F0_9FUNG</name>
<dbReference type="AlphaFoldDB" id="A0AAD4H0F0"/>
<evidence type="ECO:0000256" key="1">
    <source>
        <dbReference type="ARBA" id="ARBA00022441"/>
    </source>
</evidence>
<evidence type="ECO:0000313" key="3">
    <source>
        <dbReference type="EMBL" id="KAG0249933.1"/>
    </source>
</evidence>
<accession>A0AAD4H0F0</accession>
<dbReference type="InterPro" id="IPR015915">
    <property type="entry name" value="Kelch-typ_b-propeller"/>
</dbReference>
<proteinExistence type="predicted"/>
<dbReference type="Gene3D" id="2.120.10.80">
    <property type="entry name" value="Kelch-type beta propeller"/>
    <property type="match status" value="2"/>
</dbReference>
<evidence type="ECO:0000313" key="4">
    <source>
        <dbReference type="Proteomes" id="UP001194580"/>
    </source>
</evidence>
<reference evidence="3" key="1">
    <citation type="journal article" date="2020" name="Fungal Divers.">
        <title>Resolving the Mortierellaceae phylogeny through synthesis of multi-gene phylogenetics and phylogenomics.</title>
        <authorList>
            <person name="Vandepol N."/>
            <person name="Liber J."/>
            <person name="Desiro A."/>
            <person name="Na H."/>
            <person name="Kennedy M."/>
            <person name="Barry K."/>
            <person name="Grigoriev I.V."/>
            <person name="Miller A.N."/>
            <person name="O'Donnell K."/>
            <person name="Stajich J.E."/>
            <person name="Bonito G."/>
        </authorList>
    </citation>
    <scope>NUCLEOTIDE SEQUENCE</scope>
    <source>
        <strain evidence="3">NRRL 28262</strain>
    </source>
</reference>
<dbReference type="PANTHER" id="PTHR46093:SF18">
    <property type="entry name" value="FIBRONECTIN TYPE-III DOMAIN-CONTAINING PROTEIN"/>
    <property type="match status" value="1"/>
</dbReference>
<dbReference type="InterPro" id="IPR011043">
    <property type="entry name" value="Gal_Oxase/kelch_b-propeller"/>
</dbReference>
<organism evidence="3 4">
    <name type="scientific">Linnemannia exigua</name>
    <dbReference type="NCBI Taxonomy" id="604196"/>
    <lineage>
        <taxon>Eukaryota</taxon>
        <taxon>Fungi</taxon>
        <taxon>Fungi incertae sedis</taxon>
        <taxon>Mucoromycota</taxon>
        <taxon>Mortierellomycotina</taxon>
        <taxon>Mortierellomycetes</taxon>
        <taxon>Mortierellales</taxon>
        <taxon>Mortierellaceae</taxon>
        <taxon>Linnemannia</taxon>
    </lineage>
</organism>
<feature type="non-terminal residue" evidence="3">
    <location>
        <position position="1"/>
    </location>
</feature>
<keyword evidence="4" id="KW-1185">Reference proteome</keyword>
<keyword evidence="1" id="KW-0880">Kelch repeat</keyword>
<dbReference type="Proteomes" id="UP001194580">
    <property type="component" value="Unassembled WGS sequence"/>
</dbReference>